<dbReference type="STRING" id="416450.A0A1V6PQD2"/>
<dbReference type="InterPro" id="IPR005135">
    <property type="entry name" value="Endo/exonuclease/phosphatase"/>
</dbReference>
<accession>A0A1V6PQD2</accession>
<dbReference type="EMBL" id="MDYN01000084">
    <property type="protein sequence ID" value="OQD78756.1"/>
    <property type="molecule type" value="Genomic_DNA"/>
</dbReference>
<comment type="caution">
    <text evidence="4">The sequence shown here is derived from an EMBL/GenBank/DDBJ whole genome shotgun (WGS) entry which is preliminary data.</text>
</comment>
<evidence type="ECO:0000313" key="6">
    <source>
        <dbReference type="EMBL" id="OQD79186.1"/>
    </source>
</evidence>
<dbReference type="GO" id="GO:0004523">
    <property type="term" value="F:RNA-DNA hybrid ribonuclease activity"/>
    <property type="evidence" value="ECO:0007669"/>
    <property type="project" value="InterPro"/>
</dbReference>
<dbReference type="Proteomes" id="UP000191672">
    <property type="component" value="Unassembled WGS sequence"/>
</dbReference>
<dbReference type="PROSITE" id="PS50878">
    <property type="entry name" value="RT_POL"/>
    <property type="match status" value="1"/>
</dbReference>
<dbReference type="Pfam" id="PF00078">
    <property type="entry name" value="RVT_1"/>
    <property type="match status" value="1"/>
</dbReference>
<evidence type="ECO:0000313" key="7">
    <source>
        <dbReference type="EMBL" id="OQD79200.1"/>
    </source>
</evidence>
<evidence type="ECO:0000313" key="8">
    <source>
        <dbReference type="Proteomes" id="UP000191672"/>
    </source>
</evidence>
<evidence type="ECO:0000256" key="1">
    <source>
        <dbReference type="SAM" id="MobiDB-lite"/>
    </source>
</evidence>
<feature type="domain" description="RNase H type-1" evidence="3">
    <location>
        <begin position="974"/>
        <end position="1114"/>
    </location>
</feature>
<dbReference type="EMBL" id="MDYN01000071">
    <property type="protein sequence ID" value="OQD78926.1"/>
    <property type="molecule type" value="Genomic_DNA"/>
</dbReference>
<dbReference type="SUPFAM" id="SSF53098">
    <property type="entry name" value="Ribonuclease H-like"/>
    <property type="match status" value="1"/>
</dbReference>
<evidence type="ECO:0000259" key="3">
    <source>
        <dbReference type="PROSITE" id="PS50879"/>
    </source>
</evidence>
<dbReference type="EMBL" id="MDYN01000058">
    <property type="protein sequence ID" value="OQD79200.1"/>
    <property type="molecule type" value="Genomic_DNA"/>
</dbReference>
<dbReference type="CDD" id="cd01650">
    <property type="entry name" value="RT_nLTR_like"/>
    <property type="match status" value="1"/>
</dbReference>
<dbReference type="SUPFAM" id="SSF56672">
    <property type="entry name" value="DNA/RNA polymerases"/>
    <property type="match status" value="1"/>
</dbReference>
<dbReference type="InterPro" id="IPR000477">
    <property type="entry name" value="RT_dom"/>
</dbReference>
<keyword evidence="8" id="KW-1185">Reference proteome</keyword>
<name>A0A1V6PQD2_9EURO</name>
<proteinExistence type="predicted"/>
<dbReference type="Gene3D" id="3.30.420.10">
    <property type="entry name" value="Ribonuclease H-like superfamily/Ribonuclease H"/>
    <property type="match status" value="1"/>
</dbReference>
<dbReference type="EMBL" id="MDYN01000058">
    <property type="protein sequence ID" value="OQD79186.1"/>
    <property type="molecule type" value="Genomic_DNA"/>
</dbReference>
<dbReference type="PANTHER" id="PTHR33481:SF1">
    <property type="entry name" value="ENDONUCLEASE_EXONUCLEASE_PHOSPHATASE DOMAIN-CONTAINING PROTEIN-RELATED"/>
    <property type="match status" value="1"/>
</dbReference>
<evidence type="ECO:0008006" key="9">
    <source>
        <dbReference type="Google" id="ProtNLM"/>
    </source>
</evidence>
<dbReference type="Pfam" id="PF00075">
    <property type="entry name" value="RNase_H"/>
    <property type="match status" value="1"/>
</dbReference>
<organism evidence="4 8">
    <name type="scientific">Penicillium antarcticum</name>
    <dbReference type="NCBI Taxonomy" id="416450"/>
    <lineage>
        <taxon>Eukaryota</taxon>
        <taxon>Fungi</taxon>
        <taxon>Dikarya</taxon>
        <taxon>Ascomycota</taxon>
        <taxon>Pezizomycotina</taxon>
        <taxon>Eurotiomycetes</taxon>
        <taxon>Eurotiomycetidae</taxon>
        <taxon>Eurotiales</taxon>
        <taxon>Aspergillaceae</taxon>
        <taxon>Penicillium</taxon>
    </lineage>
</organism>
<evidence type="ECO:0000313" key="4">
    <source>
        <dbReference type="EMBL" id="OQD78756.1"/>
    </source>
</evidence>
<feature type="domain" description="Reverse transcriptase" evidence="2">
    <location>
        <begin position="488"/>
        <end position="762"/>
    </location>
</feature>
<dbReference type="PROSITE" id="PS50879">
    <property type="entry name" value="RNASE_H_1"/>
    <property type="match status" value="1"/>
</dbReference>
<protein>
    <recommendedName>
        <fullName evidence="9">Reverse transcriptase</fullName>
    </recommendedName>
</protein>
<feature type="region of interest" description="Disordered" evidence="1">
    <location>
        <begin position="47"/>
        <end position="67"/>
    </location>
</feature>
<dbReference type="InterPro" id="IPR002156">
    <property type="entry name" value="RNaseH_domain"/>
</dbReference>
<dbReference type="InterPro" id="IPR012337">
    <property type="entry name" value="RNaseH-like_sf"/>
</dbReference>
<dbReference type="SUPFAM" id="SSF56219">
    <property type="entry name" value="DNase I-like"/>
    <property type="match status" value="1"/>
</dbReference>
<gene>
    <name evidence="7" type="ORF">PENANT_c058G03318</name>
    <name evidence="6" type="ORF">PENANT_c058G09757</name>
    <name evidence="5" type="ORF">PENANT_c071G10147</name>
    <name evidence="4" type="ORF">PENANT_c084G11055</name>
</gene>
<dbReference type="CDD" id="cd09276">
    <property type="entry name" value="Rnase_HI_RT_non_LTR"/>
    <property type="match status" value="1"/>
</dbReference>
<dbReference type="InterPro" id="IPR036397">
    <property type="entry name" value="RNaseH_sf"/>
</dbReference>
<reference evidence="4" key="1">
    <citation type="submission" date="2016-08" db="EMBL/GenBank/DDBJ databases">
        <title>Uncovering the secondary metabolism of Penicillium species provides insights into the evolution of 6-MSA pathways.</title>
        <authorList>
            <person name="Nielsen J.C."/>
            <person name="Nielsen J."/>
        </authorList>
    </citation>
    <scope>NUCLEOTIDE SEQUENCE [LARGE SCALE GENOMIC DNA]</scope>
    <source>
        <strain evidence="4">IBT 31811</strain>
    </source>
</reference>
<sequence length="1296" mass="146007">MATFLRDRKVLATDIVAVQEPWRNEQQHTTHQPATATFQLVYPAKETPREMDQSGDQDQDPDRPQPGVCLFVSRKVDPSTWSCQLISQDYQLLKLRKAHRGRDWTNLFVHNVYNRPGSNTLARLRSELARRPLAEHVVLGDMNAHHPLWGGLGTRADKEAEELLEITNEQDLELVTEEGRATWSRNDQSSVIDLTFISLSLASRLVRCERADDLEHSSDHFPIRTVLDIETPALIEQKRRNWNATDDNKLIEKIEEGLQARDLSQAGPPQIEAQCQILVDVVQSAIEASTPWAKPSAWSNPDFDQECKAGIKEVRRLRRRHTRTKDPYDWMCYSEARNKKTRLVKKALSRAHRRRVQQVIEDGPQGMWRLAKWARNRNGTYERGLTPSLKIQGLQAPGELAETVDQKAEAFRIAFFPQPPSADLSDTVSFQYPQPIEFPPITTLEIQEAVRTAKAGKAPGEDGIPNSLWHKLIEIPVILQVLDQVFNACLRTGYNPSHFQRSITVVLRKQGKSDYQLAKSYRPVALLNTLGKFLEAVVARRISYAAETEGLLPKTHLGGRRGISTDHAIHIMIDRIKTAWGKGKPVLSLLMLDVSGAYDNVSHDRLLHNLKKRRLGQLAPWVKAFLSHRSTRIRMPEGISNRIPTPTGIPQGSPISPILYLIYNADLMENCGNGVTSNGWVDDVCFMAKGDSERETTKKLRAACRKADQWARKHASVFDPKKYALVHFVNTRETDPQYTPLHLQEHTVSATRTAERYLGYWLDPGLEFQHHREKAVAKAGVSLQALCSLAGSTWGASISAMRRIYQAVVIPQMLFGVSVWYQPMLISKTKAHTVSQPFVGIQKRAACLISGAFRTTAAEALNTELHLPPIAIHMNRLVKETALRLRTGPAFAVPPTMLRRRPGDERDWAGWTPMEAQAWKMGGCLTAPPNTLARQWESRKAFIQAPWQAPSEVIIEDREVAVELHNQILMKDSRERPLILYTDGSGIEGRIGAAAIVDLEEQNAHSQMGDDDTSTVYAAELRAIEMALALVLESTEAWADQAKNGLVIFVDSQAALKALRRPRMPSGQVYLAGCLDLIRRLEGKGIQTELRWIPAHQGVIGNEIVDQHAKEAAREPDGLQNPHNRHIRLAAAVKRRLRNEAKIEWERAWAKETTSRPTRRLIEAPTKKTLEYWSGLRKATASILMQLRTGRVGLGAYLNRINRRESARCDCELGNQTVIHVLLECPLHQDERDRMRSALSEQGIALRRDELLTRPEARTIVAEFMVKTGLLDQFQAVDPTALGVEGDDKGAEIMIP</sequence>
<reference evidence="8" key="2">
    <citation type="journal article" date="2017" name="Nat. Microbiol.">
        <title>Global analysis of biosynthetic gene clusters reveals vast potential of secondary metabolite production in Penicillium species.</title>
        <authorList>
            <person name="Nielsen J.C."/>
            <person name="Grijseels S."/>
            <person name="Prigent S."/>
            <person name="Ji B."/>
            <person name="Dainat J."/>
            <person name="Nielsen K.F."/>
            <person name="Frisvad J.C."/>
            <person name="Workman M."/>
            <person name="Nielsen J."/>
        </authorList>
    </citation>
    <scope>NUCLEOTIDE SEQUENCE [LARGE SCALE GENOMIC DNA]</scope>
    <source>
        <strain evidence="8">IBT 31811</strain>
    </source>
</reference>
<dbReference type="Gene3D" id="3.60.10.10">
    <property type="entry name" value="Endonuclease/exonuclease/phosphatase"/>
    <property type="match status" value="1"/>
</dbReference>
<evidence type="ECO:0000259" key="2">
    <source>
        <dbReference type="PROSITE" id="PS50878"/>
    </source>
</evidence>
<evidence type="ECO:0000313" key="5">
    <source>
        <dbReference type="EMBL" id="OQD78926.1"/>
    </source>
</evidence>
<dbReference type="GO" id="GO:0003676">
    <property type="term" value="F:nucleic acid binding"/>
    <property type="evidence" value="ECO:0007669"/>
    <property type="project" value="InterPro"/>
</dbReference>
<dbReference type="InterPro" id="IPR043502">
    <property type="entry name" value="DNA/RNA_pol_sf"/>
</dbReference>
<dbReference type="Pfam" id="PF14529">
    <property type="entry name" value="Exo_endo_phos_2"/>
    <property type="match status" value="1"/>
</dbReference>
<dbReference type="PANTHER" id="PTHR33481">
    <property type="entry name" value="REVERSE TRANSCRIPTASE"/>
    <property type="match status" value="1"/>
</dbReference>
<dbReference type="InterPro" id="IPR036691">
    <property type="entry name" value="Endo/exonu/phosph_ase_sf"/>
</dbReference>